<sequence length="66" mass="7845">MKWIYSSDTFSFTGLTSSSNPTRSKNLLFSNWSSTDSTIIRANNMYINHHIRFSNIVYFWRWIQSS</sequence>
<proteinExistence type="predicted"/>
<name>A0ACC1C8V5_9ROSI</name>
<dbReference type="EMBL" id="CM047897">
    <property type="protein sequence ID" value="KAJ0111992.1"/>
    <property type="molecule type" value="Genomic_DNA"/>
</dbReference>
<evidence type="ECO:0000313" key="2">
    <source>
        <dbReference type="Proteomes" id="UP001164250"/>
    </source>
</evidence>
<comment type="caution">
    <text evidence="1">The sequence shown here is derived from an EMBL/GenBank/DDBJ whole genome shotgun (WGS) entry which is preliminary data.</text>
</comment>
<protein>
    <submittedName>
        <fullName evidence="1">Uncharacterized protein</fullName>
    </submittedName>
</protein>
<gene>
    <name evidence="1" type="ORF">Patl1_01698</name>
</gene>
<accession>A0ACC1C8V5</accession>
<organism evidence="1 2">
    <name type="scientific">Pistacia atlantica</name>
    <dbReference type="NCBI Taxonomy" id="434234"/>
    <lineage>
        <taxon>Eukaryota</taxon>
        <taxon>Viridiplantae</taxon>
        <taxon>Streptophyta</taxon>
        <taxon>Embryophyta</taxon>
        <taxon>Tracheophyta</taxon>
        <taxon>Spermatophyta</taxon>
        <taxon>Magnoliopsida</taxon>
        <taxon>eudicotyledons</taxon>
        <taxon>Gunneridae</taxon>
        <taxon>Pentapetalae</taxon>
        <taxon>rosids</taxon>
        <taxon>malvids</taxon>
        <taxon>Sapindales</taxon>
        <taxon>Anacardiaceae</taxon>
        <taxon>Pistacia</taxon>
    </lineage>
</organism>
<dbReference type="Proteomes" id="UP001164250">
    <property type="component" value="Chromosome 1"/>
</dbReference>
<keyword evidence="2" id="KW-1185">Reference proteome</keyword>
<reference evidence="2" key="1">
    <citation type="journal article" date="2023" name="G3 (Bethesda)">
        <title>Genome assembly and association tests identify interacting loci associated with vigor, precocity, and sex in interspecific pistachio rootstocks.</title>
        <authorList>
            <person name="Palmer W."/>
            <person name="Jacygrad E."/>
            <person name="Sagayaradj S."/>
            <person name="Cavanaugh K."/>
            <person name="Han R."/>
            <person name="Bertier L."/>
            <person name="Beede B."/>
            <person name="Kafkas S."/>
            <person name="Golino D."/>
            <person name="Preece J."/>
            <person name="Michelmore R."/>
        </authorList>
    </citation>
    <scope>NUCLEOTIDE SEQUENCE [LARGE SCALE GENOMIC DNA]</scope>
</reference>
<evidence type="ECO:0000313" key="1">
    <source>
        <dbReference type="EMBL" id="KAJ0111992.1"/>
    </source>
</evidence>